<evidence type="ECO:0000313" key="8">
    <source>
        <dbReference type="RefSeq" id="XP_010262063.1"/>
    </source>
</evidence>
<dbReference type="InterPro" id="IPR051953">
    <property type="entry name" value="Plant_SW-associated_TFs"/>
</dbReference>
<dbReference type="AlphaFoldDB" id="A0A1U8AHZ7"/>
<dbReference type="OrthoDB" id="2143914at2759"/>
<dbReference type="Pfam" id="PF00249">
    <property type="entry name" value="Myb_DNA-binding"/>
    <property type="match status" value="2"/>
</dbReference>
<dbReference type="GeneID" id="104600679"/>
<dbReference type="Gene3D" id="1.10.10.60">
    <property type="entry name" value="Homeodomain-like"/>
    <property type="match status" value="2"/>
</dbReference>
<organism evidence="7 8">
    <name type="scientific">Nelumbo nucifera</name>
    <name type="common">Sacred lotus</name>
    <dbReference type="NCBI Taxonomy" id="4432"/>
    <lineage>
        <taxon>Eukaryota</taxon>
        <taxon>Viridiplantae</taxon>
        <taxon>Streptophyta</taxon>
        <taxon>Embryophyta</taxon>
        <taxon>Tracheophyta</taxon>
        <taxon>Spermatophyta</taxon>
        <taxon>Magnoliopsida</taxon>
        <taxon>Proteales</taxon>
        <taxon>Nelumbonaceae</taxon>
        <taxon>Nelumbo</taxon>
    </lineage>
</organism>
<evidence type="ECO:0000313" key="7">
    <source>
        <dbReference type="Proteomes" id="UP000189703"/>
    </source>
</evidence>
<dbReference type="FunFam" id="1.10.10.60:FF:000047">
    <property type="entry name" value="Myb transcription factor"/>
    <property type="match status" value="1"/>
</dbReference>
<gene>
    <name evidence="8" type="primary">LOC104600679</name>
</gene>
<dbReference type="KEGG" id="nnu:104600679"/>
<keyword evidence="3" id="KW-0805">Transcription regulation</keyword>
<reference evidence="8" key="1">
    <citation type="submission" date="2025-08" db="UniProtKB">
        <authorList>
            <consortium name="RefSeq"/>
        </authorList>
    </citation>
    <scope>IDENTIFICATION</scope>
</reference>
<dbReference type="PROSITE" id="PS51294">
    <property type="entry name" value="HTH_MYB"/>
    <property type="match status" value="2"/>
</dbReference>
<evidence type="ECO:0000256" key="2">
    <source>
        <dbReference type="ARBA" id="ARBA00022737"/>
    </source>
</evidence>
<evidence type="ECO:0000256" key="6">
    <source>
        <dbReference type="ARBA" id="ARBA00023242"/>
    </source>
</evidence>
<dbReference type="GO" id="GO:0000976">
    <property type="term" value="F:transcription cis-regulatory region binding"/>
    <property type="evidence" value="ECO:0000318"/>
    <property type="project" value="GO_Central"/>
</dbReference>
<keyword evidence="5" id="KW-0804">Transcription</keyword>
<dbReference type="FunFam" id="1.10.10.60:FF:000140">
    <property type="entry name" value="Myb transcription factor"/>
    <property type="match status" value="1"/>
</dbReference>
<dbReference type="PANTHER" id="PTHR47997">
    <property type="entry name" value="MYB DOMAIN PROTEIN 55"/>
    <property type="match status" value="1"/>
</dbReference>
<dbReference type="PANTHER" id="PTHR47997:SF87">
    <property type="entry name" value="TRANSCRIPTION FACTOR MYB26"/>
    <property type="match status" value="1"/>
</dbReference>
<keyword evidence="7" id="KW-1185">Reference proteome</keyword>
<keyword evidence="6" id="KW-0539">Nucleus</keyword>
<evidence type="ECO:0000256" key="1">
    <source>
        <dbReference type="ARBA" id="ARBA00004123"/>
    </source>
</evidence>
<evidence type="ECO:0000256" key="5">
    <source>
        <dbReference type="ARBA" id="ARBA00023163"/>
    </source>
</evidence>
<keyword evidence="4" id="KW-0238">DNA-binding</keyword>
<dbReference type="SMART" id="SM00717">
    <property type="entry name" value="SANT"/>
    <property type="match status" value="2"/>
</dbReference>
<keyword evidence="2" id="KW-0677">Repeat</keyword>
<comment type="subcellular location">
    <subcellularLocation>
        <location evidence="1">Nucleus</location>
    </subcellularLocation>
</comment>
<dbReference type="eggNOG" id="KOG0048">
    <property type="taxonomic scope" value="Eukaryota"/>
</dbReference>
<accession>A0A1U8AHZ7</accession>
<dbReference type="CDD" id="cd00167">
    <property type="entry name" value="SANT"/>
    <property type="match status" value="2"/>
</dbReference>
<proteinExistence type="predicted"/>
<evidence type="ECO:0000256" key="3">
    <source>
        <dbReference type="ARBA" id="ARBA00023015"/>
    </source>
</evidence>
<protein>
    <submittedName>
        <fullName evidence="8">Transcription factor MYB86-like</fullName>
    </submittedName>
</protein>
<sequence>MGHHSCCNKQKVKRGLWSPEEDEKLFNYVSTHGHGCWSSVPRLAGLRRCGKSCRLRWINYLRPDLKRGHLSSQETDLIIQLHRVLGNRWAQIAKYLPGRTDNEVKNFWNSSIKKKLISGATVSVDLTTLSDVWNPVASREGLLSLNANPDPTVAGQQRHFCLPQQTTKLASYDDGDFEPDMIDYDVNWISVSQPQPLQTETTDSCDLMPTESCGYSIRHHHGHRYRPSENYQDYSQTDEATTAYDGQLLGSEIPNMDKCGIPSSSALHETTEPFTAFPSSACFPFRSYPWNPQMPTNQRQCIN</sequence>
<evidence type="ECO:0000256" key="4">
    <source>
        <dbReference type="ARBA" id="ARBA00023125"/>
    </source>
</evidence>
<dbReference type="GO" id="GO:0005634">
    <property type="term" value="C:nucleus"/>
    <property type="evidence" value="ECO:0000318"/>
    <property type="project" value="GO_Central"/>
</dbReference>
<dbReference type="Proteomes" id="UP000189703">
    <property type="component" value="Unplaced"/>
</dbReference>
<dbReference type="PROSITE" id="PS50090">
    <property type="entry name" value="MYB_LIKE"/>
    <property type="match status" value="2"/>
</dbReference>
<dbReference type="OMA" id="NANFLHF"/>
<dbReference type="SUPFAM" id="SSF46689">
    <property type="entry name" value="Homeodomain-like"/>
    <property type="match status" value="1"/>
</dbReference>
<dbReference type="InterPro" id="IPR001005">
    <property type="entry name" value="SANT/Myb"/>
</dbReference>
<dbReference type="GO" id="GO:0006355">
    <property type="term" value="P:regulation of DNA-templated transcription"/>
    <property type="evidence" value="ECO:0000318"/>
    <property type="project" value="GO_Central"/>
</dbReference>
<dbReference type="InterPro" id="IPR009057">
    <property type="entry name" value="Homeodomain-like_sf"/>
</dbReference>
<name>A0A1U8AHZ7_NELNU</name>
<dbReference type="RefSeq" id="XP_010262063.1">
    <property type="nucleotide sequence ID" value="XM_010263761.2"/>
</dbReference>
<dbReference type="InterPro" id="IPR017930">
    <property type="entry name" value="Myb_dom"/>
</dbReference>